<proteinExistence type="predicted"/>
<dbReference type="OrthoDB" id="2485468at2"/>
<organism evidence="1 2">
    <name type="scientific">Methylovulum psychrotolerans</name>
    <dbReference type="NCBI Taxonomy" id="1704499"/>
    <lineage>
        <taxon>Bacteria</taxon>
        <taxon>Pseudomonadati</taxon>
        <taxon>Pseudomonadota</taxon>
        <taxon>Gammaproteobacteria</taxon>
        <taxon>Methylococcales</taxon>
        <taxon>Methylococcaceae</taxon>
        <taxon>Methylovulum</taxon>
    </lineage>
</organism>
<accession>A0A1Z4BZ39</accession>
<keyword evidence="2" id="KW-1185">Reference proteome</keyword>
<protein>
    <submittedName>
        <fullName evidence="1">Uncharacterized protein</fullName>
    </submittedName>
</protein>
<name>A0A1Z4BZ39_9GAMM</name>
<dbReference type="Gene3D" id="1.25.40.10">
    <property type="entry name" value="Tetratricopeptide repeat domain"/>
    <property type="match status" value="1"/>
</dbReference>
<dbReference type="PROSITE" id="PS51257">
    <property type="entry name" value="PROKAR_LIPOPROTEIN"/>
    <property type="match status" value="1"/>
</dbReference>
<dbReference type="Proteomes" id="UP000197019">
    <property type="component" value="Chromosome"/>
</dbReference>
<dbReference type="InterPro" id="IPR011990">
    <property type="entry name" value="TPR-like_helical_dom_sf"/>
</dbReference>
<sequence length="375" mass="42168">MGRVIIFAVLFMIAGCSEKIVSRSITVPFDIAFIPTALIPGVPLFPITRQVIAEEDFSKLSANWQEVKSTGDPEKIIAFVASIGELKEELNCDTCYPSPNKAESPIYTEIRDASGLKHHYDAAKKTNSRAGYLSLIGYAKSNTFYKLMQDYVKPPAKHSAEAFNIAKTANSQSSYEEFLKWYPNGPLSDQARAAIDDFVFAAAKDANRLADYDGYLSQYKNGKHTFEASTLREEAAYRNSTRKDSLETYQEYLADYPYGNYFAEVQKLVSIKLAEQAEDKRIGDLRAVIIDTLSVSRIAEETEGKRAREYKIKAMSGVISTSNLYRYASLLLDCKERLASNWKVYKRLGGKADSINELTAKNKQSYGLKIYFIPY</sequence>
<dbReference type="RefSeq" id="WP_088619417.1">
    <property type="nucleotide sequence ID" value="NZ_CP022129.1"/>
</dbReference>
<dbReference type="AlphaFoldDB" id="A0A1Z4BZ39"/>
<dbReference type="EMBL" id="CP022129">
    <property type="protein sequence ID" value="ASF46545.1"/>
    <property type="molecule type" value="Genomic_DNA"/>
</dbReference>
<evidence type="ECO:0000313" key="2">
    <source>
        <dbReference type="Proteomes" id="UP000197019"/>
    </source>
</evidence>
<gene>
    <name evidence="1" type="ORF">CEK71_10945</name>
</gene>
<dbReference type="KEGG" id="mpsy:CEK71_10945"/>
<reference evidence="1 2" key="1">
    <citation type="submission" date="2017-06" db="EMBL/GenBank/DDBJ databases">
        <title>Genome Sequencing of the methanotroph Methylovulum psychrotolerants str. HV10-M2 isolated from a high-altitude environment.</title>
        <authorList>
            <person name="Mateos-Rivera A."/>
        </authorList>
    </citation>
    <scope>NUCLEOTIDE SEQUENCE [LARGE SCALE GENOMIC DNA]</scope>
    <source>
        <strain evidence="1 2">HV10_M2</strain>
    </source>
</reference>
<evidence type="ECO:0000313" key="1">
    <source>
        <dbReference type="EMBL" id="ASF46545.1"/>
    </source>
</evidence>